<evidence type="ECO:0000313" key="5">
    <source>
        <dbReference type="Proteomes" id="UP000463857"/>
    </source>
</evidence>
<evidence type="ECO:0000313" key="4">
    <source>
        <dbReference type="EMBL" id="QHB99268.1"/>
    </source>
</evidence>
<gene>
    <name evidence="4" type="ORF">EK0264_02480</name>
</gene>
<dbReference type="Pfam" id="PF07167">
    <property type="entry name" value="PhaC_N"/>
    <property type="match status" value="1"/>
</dbReference>
<sequence length="563" mass="60761">MSAQPHEASENVAAPLDQLLTQAARGPLRRMLPGSAGLRFIGAMAQRPERVATRVGDLLSELGRVVAGTSEISPPRSDRRFTDPAWSENGVLRRVMQAYLAAGATAEGIVHDVPMKWRDAERMSFAVTNLIEALAPTNNPLLSPGAWKSFIDTGGGSAVRGPRNLVKDMATPPRIPSMVEPDDFSVGTDLAVTPGAVVYRGPMFELIQYTPQTETVSEAPLLIIPPTINKFYVLDLAPGRSLVEYLVQQGQQTFVMSWRNPDARHAKWGFDAYATAMTEAFDIVTSITKADSAHVVAACSGGLIASLAAARAAALGQSDRLASLSLLVTMIDQEHGGVAGSLIDERTARAAIAKSRRKGYLDGRSLAEVFAWLRPSDLIWNYWVNNYLQGKRPPKFDILYWNADTTRMAARLHRDFVDAALGNKFGQPGAIEVLGTPIDLSKITVDSYVVAGSADHICPWTNCYTSAQLLGGKVRFVLSTNGHIAALVNPPGNPKSSFQVSDDTTLDVADWRASAATESGSWWSDYARWLADRSGADVPAPTELGSIEYPPLEAAPGSYVLDK</sequence>
<keyword evidence="2" id="KW-0012">Acyltransferase</keyword>
<evidence type="ECO:0000256" key="1">
    <source>
        <dbReference type="ARBA" id="ARBA00022679"/>
    </source>
</evidence>
<reference evidence="4 5" key="1">
    <citation type="journal article" date="2018" name="Int. J. Syst. Evol. Microbiol.">
        <title>Epidermidibacterium keratini gen. nov., sp. nov., a member of the family Sporichthyaceae, isolated from keratin epidermis.</title>
        <authorList>
            <person name="Lee D.G."/>
            <person name="Trujillo M.E."/>
            <person name="Kang S."/>
            <person name="Nam J.J."/>
            <person name="Kim Y.J."/>
        </authorList>
    </citation>
    <scope>NUCLEOTIDE SEQUENCE [LARGE SCALE GENOMIC DNA]</scope>
    <source>
        <strain evidence="4 5">EPI-7</strain>
    </source>
</reference>
<dbReference type="InterPro" id="IPR051321">
    <property type="entry name" value="PHA/PHB_synthase"/>
</dbReference>
<feature type="domain" description="Poly-beta-hydroxybutyrate polymerase N-terminal" evidence="3">
    <location>
        <begin position="78"/>
        <end position="246"/>
    </location>
</feature>
<dbReference type="PANTHER" id="PTHR36837:SF5">
    <property type="entry name" value="POLY-3-HYDROXYBUTYRATE SYNTHASE"/>
    <property type="match status" value="1"/>
</dbReference>
<evidence type="ECO:0000259" key="3">
    <source>
        <dbReference type="Pfam" id="PF07167"/>
    </source>
</evidence>
<dbReference type="GO" id="GO:0016787">
    <property type="term" value="F:hydrolase activity"/>
    <property type="evidence" value="ECO:0007669"/>
    <property type="project" value="UniProtKB-KW"/>
</dbReference>
<organism evidence="4 5">
    <name type="scientific">Epidermidibacterium keratini</name>
    <dbReference type="NCBI Taxonomy" id="1891644"/>
    <lineage>
        <taxon>Bacteria</taxon>
        <taxon>Bacillati</taxon>
        <taxon>Actinomycetota</taxon>
        <taxon>Actinomycetes</taxon>
        <taxon>Sporichthyales</taxon>
        <taxon>Sporichthyaceae</taxon>
        <taxon>Epidermidibacterium</taxon>
    </lineage>
</organism>
<dbReference type="EMBL" id="CP047156">
    <property type="protein sequence ID" value="QHB99268.1"/>
    <property type="molecule type" value="Genomic_DNA"/>
</dbReference>
<name>A0A7L4YKD5_9ACTN</name>
<dbReference type="Gene3D" id="3.40.50.1820">
    <property type="entry name" value="alpha/beta hydrolase"/>
    <property type="match status" value="1"/>
</dbReference>
<proteinExistence type="predicted"/>
<dbReference type="SUPFAM" id="SSF53474">
    <property type="entry name" value="alpha/beta-Hydrolases"/>
    <property type="match status" value="1"/>
</dbReference>
<dbReference type="RefSeq" id="WP_159542573.1">
    <property type="nucleotide sequence ID" value="NZ_CP047156.1"/>
</dbReference>
<dbReference type="GO" id="GO:0016746">
    <property type="term" value="F:acyltransferase activity"/>
    <property type="evidence" value="ECO:0007669"/>
    <property type="project" value="UniProtKB-KW"/>
</dbReference>
<dbReference type="Proteomes" id="UP000463857">
    <property type="component" value="Chromosome"/>
</dbReference>
<keyword evidence="4" id="KW-0378">Hydrolase</keyword>
<evidence type="ECO:0000256" key="2">
    <source>
        <dbReference type="ARBA" id="ARBA00023315"/>
    </source>
</evidence>
<accession>A0A7L4YKD5</accession>
<keyword evidence="5" id="KW-1185">Reference proteome</keyword>
<dbReference type="InterPro" id="IPR010941">
    <property type="entry name" value="PhaC_N"/>
</dbReference>
<dbReference type="GO" id="GO:0042619">
    <property type="term" value="P:poly-hydroxybutyrate biosynthetic process"/>
    <property type="evidence" value="ECO:0007669"/>
    <property type="project" value="InterPro"/>
</dbReference>
<keyword evidence="1" id="KW-0808">Transferase</keyword>
<dbReference type="PANTHER" id="PTHR36837">
    <property type="entry name" value="POLY(3-HYDROXYALKANOATE) POLYMERASE SUBUNIT PHAC"/>
    <property type="match status" value="1"/>
</dbReference>
<dbReference type="InParanoid" id="A0A7L4YKD5"/>
<dbReference type="OrthoDB" id="7208816at2"/>
<dbReference type="KEGG" id="eke:EK0264_02480"/>
<dbReference type="InterPro" id="IPR029058">
    <property type="entry name" value="AB_hydrolase_fold"/>
</dbReference>
<dbReference type="AlphaFoldDB" id="A0A7L4YKD5"/>
<protein>
    <submittedName>
        <fullName evidence="4">Alpha/beta fold hydrolase</fullName>
    </submittedName>
</protein>